<feature type="domain" description="DSBA-like thioredoxin" evidence="1">
    <location>
        <begin position="8"/>
        <end position="207"/>
    </location>
</feature>
<proteinExistence type="predicted"/>
<keyword evidence="3" id="KW-1185">Reference proteome</keyword>
<dbReference type="Gene3D" id="3.40.30.10">
    <property type="entry name" value="Glutaredoxin"/>
    <property type="match status" value="1"/>
</dbReference>
<comment type="caution">
    <text evidence="2">The sequence shown here is derived from an EMBL/GenBank/DDBJ whole genome shotgun (WGS) entry which is preliminary data.</text>
</comment>
<evidence type="ECO:0000313" key="2">
    <source>
        <dbReference type="EMBL" id="MBA5776798.1"/>
    </source>
</evidence>
<protein>
    <submittedName>
        <fullName evidence="2">DsbA family oxidoreductase</fullName>
    </submittedName>
</protein>
<evidence type="ECO:0000313" key="3">
    <source>
        <dbReference type="Proteomes" id="UP000541109"/>
    </source>
</evidence>
<reference evidence="2 3" key="1">
    <citation type="submission" date="2020-07" db="EMBL/GenBank/DDBJ databases">
        <title>Stappia sp., F7233, whole genome shotgun sequencing project.</title>
        <authorList>
            <person name="Jiang S."/>
            <person name="Liu Z.W."/>
            <person name="Du Z.J."/>
        </authorList>
    </citation>
    <scope>NUCLEOTIDE SEQUENCE [LARGE SCALE GENOMIC DNA]</scope>
    <source>
        <strain evidence="2 3">F7233</strain>
    </source>
</reference>
<dbReference type="PANTHER" id="PTHR13887:SF41">
    <property type="entry name" value="THIOREDOXIN SUPERFAMILY PROTEIN"/>
    <property type="match status" value="1"/>
</dbReference>
<dbReference type="PANTHER" id="PTHR13887">
    <property type="entry name" value="GLUTATHIONE S-TRANSFERASE KAPPA"/>
    <property type="match status" value="1"/>
</dbReference>
<dbReference type="AlphaFoldDB" id="A0A839ACP3"/>
<organism evidence="2 3">
    <name type="scientific">Stappia albiluteola</name>
    <dbReference type="NCBI Taxonomy" id="2758565"/>
    <lineage>
        <taxon>Bacteria</taxon>
        <taxon>Pseudomonadati</taxon>
        <taxon>Pseudomonadota</taxon>
        <taxon>Alphaproteobacteria</taxon>
        <taxon>Hyphomicrobiales</taxon>
        <taxon>Stappiaceae</taxon>
        <taxon>Stappia</taxon>
    </lineage>
</organism>
<dbReference type="GO" id="GO:0016491">
    <property type="term" value="F:oxidoreductase activity"/>
    <property type="evidence" value="ECO:0007669"/>
    <property type="project" value="InterPro"/>
</dbReference>
<accession>A0A839ACP3</accession>
<evidence type="ECO:0000259" key="1">
    <source>
        <dbReference type="Pfam" id="PF01323"/>
    </source>
</evidence>
<dbReference type="Pfam" id="PF01323">
    <property type="entry name" value="DSBA"/>
    <property type="match status" value="1"/>
</dbReference>
<gene>
    <name evidence="2" type="ORF">H2509_06610</name>
</gene>
<dbReference type="CDD" id="cd03024">
    <property type="entry name" value="DsbA_FrnE"/>
    <property type="match status" value="1"/>
</dbReference>
<dbReference type="RefSeq" id="WP_182163504.1">
    <property type="nucleotide sequence ID" value="NZ_JACFXV010000043.1"/>
</dbReference>
<sequence length="222" mass="24831">MTNSEVLTIDVVSDVMCPWCFIGKKRLEKALEDLPDVAIEIRWRPFQLDASLPAEGKDRKKYLSDKFGSLDRAKEVYKRIGAAGDEEGIPFAFDKITKSPNTLNSHRLILWSKAEGKQNEVVHRLFELYFLEGADLSKNETLVEVAREVGMDAEAVAKLLETDIDLERIKQDIENAHSMGVTGVPCMIIDERFALMGAEMPETIVAAVRHAQETKPGNTPEG</sequence>
<dbReference type="InterPro" id="IPR001853">
    <property type="entry name" value="DSBA-like_thioredoxin_dom"/>
</dbReference>
<dbReference type="SUPFAM" id="SSF52833">
    <property type="entry name" value="Thioredoxin-like"/>
    <property type="match status" value="1"/>
</dbReference>
<dbReference type="EMBL" id="JACFXV010000043">
    <property type="protein sequence ID" value="MBA5776798.1"/>
    <property type="molecule type" value="Genomic_DNA"/>
</dbReference>
<dbReference type="Proteomes" id="UP000541109">
    <property type="component" value="Unassembled WGS sequence"/>
</dbReference>
<dbReference type="InterPro" id="IPR036249">
    <property type="entry name" value="Thioredoxin-like_sf"/>
</dbReference>
<name>A0A839ACP3_9HYPH</name>